<accession>A0A2P2QTE6</accession>
<organism evidence="1">
    <name type="scientific">Rhizophora mucronata</name>
    <name type="common">Asiatic mangrove</name>
    <dbReference type="NCBI Taxonomy" id="61149"/>
    <lineage>
        <taxon>Eukaryota</taxon>
        <taxon>Viridiplantae</taxon>
        <taxon>Streptophyta</taxon>
        <taxon>Embryophyta</taxon>
        <taxon>Tracheophyta</taxon>
        <taxon>Spermatophyta</taxon>
        <taxon>Magnoliopsida</taxon>
        <taxon>eudicotyledons</taxon>
        <taxon>Gunneridae</taxon>
        <taxon>Pentapetalae</taxon>
        <taxon>rosids</taxon>
        <taxon>fabids</taxon>
        <taxon>Malpighiales</taxon>
        <taxon>Rhizophoraceae</taxon>
        <taxon>Rhizophora</taxon>
    </lineage>
</organism>
<dbReference type="EMBL" id="GGEC01089741">
    <property type="protein sequence ID" value="MBX70225.1"/>
    <property type="molecule type" value="Transcribed_RNA"/>
</dbReference>
<dbReference type="AlphaFoldDB" id="A0A2P2QTE6"/>
<proteinExistence type="predicted"/>
<name>A0A2P2QTE6_RHIMU</name>
<protein>
    <submittedName>
        <fullName evidence="1">Uncharacterized protein</fullName>
    </submittedName>
</protein>
<reference evidence="1" key="1">
    <citation type="submission" date="2018-02" db="EMBL/GenBank/DDBJ databases">
        <title>Rhizophora mucronata_Transcriptome.</title>
        <authorList>
            <person name="Meera S.P."/>
            <person name="Sreeshan A."/>
            <person name="Augustine A."/>
        </authorList>
    </citation>
    <scope>NUCLEOTIDE SEQUENCE</scope>
    <source>
        <tissue evidence="1">Leaf</tissue>
    </source>
</reference>
<sequence length="27" mass="3277">MQFYLCTQPYLCLCREIVSVTKTFNFQ</sequence>
<evidence type="ECO:0000313" key="1">
    <source>
        <dbReference type="EMBL" id="MBX70225.1"/>
    </source>
</evidence>